<dbReference type="InterPro" id="IPR011747">
    <property type="entry name" value="CHP02241"/>
</dbReference>
<dbReference type="RefSeq" id="WP_379273756.1">
    <property type="nucleotide sequence ID" value="NZ_JBHUGT010000024.1"/>
</dbReference>
<name>A0ABW5QXK3_9BACL</name>
<keyword evidence="2" id="KW-1185">Reference proteome</keyword>
<dbReference type="Proteomes" id="UP001597493">
    <property type="component" value="Unassembled WGS sequence"/>
</dbReference>
<dbReference type="NCBIfam" id="TIGR02241">
    <property type="entry name" value="conserved hypothetical phage tail region protein"/>
    <property type="match status" value="1"/>
</dbReference>
<dbReference type="PANTHER" id="PTHR38009:SF1">
    <property type="entry name" value="CONSERVED HYPOTHETICAL PHAGE TAIL PROTEIN"/>
    <property type="match status" value="1"/>
</dbReference>
<evidence type="ECO:0000313" key="2">
    <source>
        <dbReference type="Proteomes" id="UP001597493"/>
    </source>
</evidence>
<gene>
    <name evidence="1" type="ORF">ACFSW5_13380</name>
</gene>
<dbReference type="PANTHER" id="PTHR38009">
    <property type="entry name" value="CONSERVED HYPOTHETICAL PHAGE TAIL PROTEIN"/>
    <property type="match status" value="1"/>
</dbReference>
<accession>A0ABW5QXK3</accession>
<sequence length="144" mass="15842">MAAGDRNDPLAGYRFLVELDGLVVGGFAEASGLSAETETEEFREGGLNDYRHKLPGAQRFPNLVLKRGLTYSDALWTWYRDASSGDVKRKNGSVILQDGSGNEAWRWNFVQAYPVKWNGPDLKADASAVAFESVELAHNGFAKD</sequence>
<dbReference type="Pfam" id="PF06841">
    <property type="entry name" value="Phage_T4_gp19"/>
    <property type="match status" value="1"/>
</dbReference>
<dbReference type="InterPro" id="IPR010667">
    <property type="entry name" value="Phage_T4_Gp19"/>
</dbReference>
<evidence type="ECO:0000313" key="1">
    <source>
        <dbReference type="EMBL" id="MFD2661243.1"/>
    </source>
</evidence>
<proteinExistence type="predicted"/>
<protein>
    <submittedName>
        <fullName evidence="1">Phage tail protein</fullName>
    </submittedName>
</protein>
<comment type="caution">
    <text evidence="1">The sequence shown here is derived from an EMBL/GenBank/DDBJ whole genome shotgun (WGS) entry which is preliminary data.</text>
</comment>
<dbReference type="EMBL" id="JBHUMY010000012">
    <property type="protein sequence ID" value="MFD2661243.1"/>
    <property type="molecule type" value="Genomic_DNA"/>
</dbReference>
<reference evidence="2" key="1">
    <citation type="journal article" date="2019" name="Int. J. Syst. Evol. Microbiol.">
        <title>The Global Catalogue of Microorganisms (GCM) 10K type strain sequencing project: providing services to taxonomists for standard genome sequencing and annotation.</title>
        <authorList>
            <consortium name="The Broad Institute Genomics Platform"/>
            <consortium name="The Broad Institute Genome Sequencing Center for Infectious Disease"/>
            <person name="Wu L."/>
            <person name="Ma J."/>
        </authorList>
    </citation>
    <scope>NUCLEOTIDE SEQUENCE [LARGE SCALE GENOMIC DNA]</scope>
    <source>
        <strain evidence="2">TISTR 1827</strain>
    </source>
</reference>
<organism evidence="1 2">
    <name type="scientific">Paenibacillus thailandensis</name>
    <dbReference type="NCBI Taxonomy" id="393250"/>
    <lineage>
        <taxon>Bacteria</taxon>
        <taxon>Bacillati</taxon>
        <taxon>Bacillota</taxon>
        <taxon>Bacilli</taxon>
        <taxon>Bacillales</taxon>
        <taxon>Paenibacillaceae</taxon>
        <taxon>Paenibacillus</taxon>
    </lineage>
</organism>